<evidence type="ECO:0000313" key="1">
    <source>
        <dbReference type="EMBL" id="MDS3862473.1"/>
    </source>
</evidence>
<comment type="caution">
    <text evidence="1">The sequence shown here is derived from an EMBL/GenBank/DDBJ whole genome shotgun (WGS) entry which is preliminary data.</text>
</comment>
<organism evidence="1 2">
    <name type="scientific">Pseudocalidococcus azoricus BACA0444</name>
    <dbReference type="NCBI Taxonomy" id="2918990"/>
    <lineage>
        <taxon>Bacteria</taxon>
        <taxon>Bacillati</taxon>
        <taxon>Cyanobacteriota</taxon>
        <taxon>Cyanophyceae</taxon>
        <taxon>Acaryochloridales</taxon>
        <taxon>Thermosynechococcaceae</taxon>
        <taxon>Pseudocalidococcus</taxon>
        <taxon>Pseudocalidococcus azoricus</taxon>
    </lineage>
</organism>
<dbReference type="RefSeq" id="WP_322879678.1">
    <property type="nucleotide sequence ID" value="NZ_JAVMIP010000031.1"/>
</dbReference>
<keyword evidence="2" id="KW-1185">Reference proteome</keyword>
<evidence type="ECO:0000313" key="2">
    <source>
        <dbReference type="Proteomes" id="UP001268256"/>
    </source>
</evidence>
<gene>
    <name evidence="1" type="ORF">RIF25_16885</name>
</gene>
<dbReference type="EMBL" id="JAVMIP010000031">
    <property type="protein sequence ID" value="MDS3862473.1"/>
    <property type="molecule type" value="Genomic_DNA"/>
</dbReference>
<protein>
    <submittedName>
        <fullName evidence="1">Uncharacterized protein</fullName>
    </submittedName>
</protein>
<name>A0AAE4FUA2_9CYAN</name>
<dbReference type="Proteomes" id="UP001268256">
    <property type="component" value="Unassembled WGS sequence"/>
</dbReference>
<dbReference type="AlphaFoldDB" id="A0AAE4FUA2"/>
<sequence>MEFETESSAAAIHRLLEIGQKAIPSTEFDVFKTLEAFGLASKIEQLQTDQARQDRMQKILEEVRVVLAHGSSDPTTLNKLAESTTLWSDDEK</sequence>
<proteinExistence type="predicted"/>
<accession>A0AAE4FUA2</accession>
<reference evidence="2" key="1">
    <citation type="submission" date="2023-07" db="EMBL/GenBank/DDBJ databases">
        <authorList>
            <person name="Luz R."/>
            <person name="Cordeiro R."/>
            <person name="Fonseca A."/>
            <person name="Goncalves V."/>
        </authorList>
    </citation>
    <scope>NUCLEOTIDE SEQUENCE [LARGE SCALE GENOMIC DNA]</scope>
    <source>
        <strain evidence="2">BACA0444</strain>
    </source>
</reference>